<proteinExistence type="predicted"/>
<gene>
    <name evidence="3" type="ORF">G4D63_13605</name>
</gene>
<dbReference type="GO" id="GO:0008237">
    <property type="term" value="F:metallopeptidase activity"/>
    <property type="evidence" value="ECO:0007669"/>
    <property type="project" value="UniProtKB-KW"/>
</dbReference>
<sequence>MNIKELKPMYFGESLLYFGIPSVVLYINIYYGVPYLDSMGIPLIISFPLALYGLLGLLFFASLIAYRIEGNPFTMHAIVKRFRLQRMNRKMWMISIGTFLLIVGLEEMLKFTSKTLSVIPFFAPPEILPEFIDPNKTLVLPFTEFMGTPLEGNWWILLVWFVCLTCNILGEEFWWRGYILPRQELAFGKWTWIIHGFLWLFFFHAFLKWNYIVLIPTCFLISFMAQRYKSTWMAAVIHGIGNGLFFAFIIPGIF</sequence>
<dbReference type="Pfam" id="PF02517">
    <property type="entry name" value="Rce1-like"/>
    <property type="match status" value="1"/>
</dbReference>
<protein>
    <submittedName>
        <fullName evidence="3">CPBP family intramembrane metalloprotease</fullName>
    </submittedName>
</protein>
<feature type="transmembrane region" description="Helical" evidence="1">
    <location>
        <begin position="232"/>
        <end position="253"/>
    </location>
</feature>
<dbReference type="InterPro" id="IPR003675">
    <property type="entry name" value="Rce1/LyrA-like_dom"/>
</dbReference>
<dbReference type="GO" id="GO:0006508">
    <property type="term" value="P:proteolysis"/>
    <property type="evidence" value="ECO:0007669"/>
    <property type="project" value="UniProtKB-KW"/>
</dbReference>
<keyword evidence="1" id="KW-1133">Transmembrane helix</keyword>
<evidence type="ECO:0000259" key="2">
    <source>
        <dbReference type="Pfam" id="PF02517"/>
    </source>
</evidence>
<accession>A0A6M0QCE4</accession>
<dbReference type="Proteomes" id="UP000481043">
    <property type="component" value="Unassembled WGS sequence"/>
</dbReference>
<evidence type="ECO:0000313" key="3">
    <source>
        <dbReference type="EMBL" id="NEY72768.1"/>
    </source>
</evidence>
<keyword evidence="1" id="KW-0812">Transmembrane</keyword>
<organism evidence="3 4">
    <name type="scientific">Bacillus mesophilus</name>
    <dbReference type="NCBI Taxonomy" id="1808955"/>
    <lineage>
        <taxon>Bacteria</taxon>
        <taxon>Bacillati</taxon>
        <taxon>Bacillota</taxon>
        <taxon>Bacilli</taxon>
        <taxon>Bacillales</taxon>
        <taxon>Bacillaceae</taxon>
        <taxon>Bacillus</taxon>
    </lineage>
</organism>
<dbReference type="AlphaFoldDB" id="A0A6M0QCE4"/>
<feature type="transmembrane region" description="Helical" evidence="1">
    <location>
        <begin position="15"/>
        <end position="33"/>
    </location>
</feature>
<feature type="transmembrane region" description="Helical" evidence="1">
    <location>
        <begin position="87"/>
        <end position="105"/>
    </location>
</feature>
<feature type="domain" description="CAAX prenyl protease 2/Lysostaphin resistance protein A-like" evidence="2">
    <location>
        <begin position="154"/>
        <end position="243"/>
    </location>
</feature>
<keyword evidence="3" id="KW-0482">Metalloprotease</keyword>
<reference evidence="3 4" key="1">
    <citation type="submission" date="2020-02" db="EMBL/GenBank/DDBJ databases">
        <title>Bacillus aquiflavi sp. nov., isolated from yellow water of strong flavor Chinese baijiu in Yibin region of China.</title>
        <authorList>
            <person name="Xie J."/>
        </authorList>
    </citation>
    <scope>NUCLEOTIDE SEQUENCE [LARGE SCALE GENOMIC DNA]</scope>
    <source>
        <strain evidence="3 4">SA4</strain>
    </source>
</reference>
<evidence type="ECO:0000313" key="4">
    <source>
        <dbReference type="Proteomes" id="UP000481043"/>
    </source>
</evidence>
<name>A0A6M0QCE4_9BACI</name>
<dbReference type="GO" id="GO:0004175">
    <property type="term" value="F:endopeptidase activity"/>
    <property type="evidence" value="ECO:0007669"/>
    <property type="project" value="UniProtKB-ARBA"/>
</dbReference>
<dbReference type="GO" id="GO:0080120">
    <property type="term" value="P:CAAX-box protein maturation"/>
    <property type="evidence" value="ECO:0007669"/>
    <property type="project" value="UniProtKB-ARBA"/>
</dbReference>
<keyword evidence="3" id="KW-0378">Hydrolase</keyword>
<dbReference type="EMBL" id="JAAIWM010000004">
    <property type="protein sequence ID" value="NEY72768.1"/>
    <property type="molecule type" value="Genomic_DNA"/>
</dbReference>
<feature type="transmembrane region" description="Helical" evidence="1">
    <location>
        <begin position="154"/>
        <end position="174"/>
    </location>
</feature>
<evidence type="ECO:0000256" key="1">
    <source>
        <dbReference type="SAM" id="Phobius"/>
    </source>
</evidence>
<comment type="caution">
    <text evidence="3">The sequence shown here is derived from an EMBL/GenBank/DDBJ whole genome shotgun (WGS) entry which is preliminary data.</text>
</comment>
<dbReference type="RefSeq" id="WP_163180214.1">
    <property type="nucleotide sequence ID" value="NZ_JAAIWM010000004.1"/>
</dbReference>
<keyword evidence="3" id="KW-0645">Protease</keyword>
<feature type="transmembrane region" description="Helical" evidence="1">
    <location>
        <begin position="39"/>
        <end position="66"/>
    </location>
</feature>
<keyword evidence="1" id="KW-0472">Membrane</keyword>
<keyword evidence="4" id="KW-1185">Reference proteome</keyword>